<sequence length="184" mass="20738">MANEMNIVVDSGVIYYGDFDMATLDNLMTTIDGKELGLIKSSLKFEAKPEIRDIEHAGSLERKVKGMQRILKWDVSAESEILDFNEKVLTSSLIKKETNASSKFDVYAPSNDIADEDYKDLLIVGKKKSGEPIVIHIFNSYNPEGISFEMKDKDESAVSMKFIGAYSFNDDTKKPFKIYIPKTV</sequence>
<proteinExistence type="predicted"/>
<dbReference type="RefSeq" id="WP_272470231.1">
    <property type="nucleotide sequence ID" value="NZ_JAMRYU010000006.1"/>
</dbReference>
<reference evidence="1" key="1">
    <citation type="submission" date="2022-05" db="EMBL/GenBank/DDBJ databases">
        <title>Draft genome sequence of Clostridium tertium strain CP3 isolated from Peru.</title>
        <authorList>
            <person name="Hurtado R."/>
            <person name="Lima L."/>
            <person name="Sousa T."/>
            <person name="Jaiswal A.K."/>
            <person name="Tiwari S."/>
            <person name="Maturrano L."/>
            <person name="Brenig B."/>
            <person name="Azevedo V."/>
        </authorList>
    </citation>
    <scope>NUCLEOTIDE SEQUENCE</scope>
    <source>
        <strain evidence="1">CP3</strain>
    </source>
</reference>
<keyword evidence="2" id="KW-1185">Reference proteome</keyword>
<evidence type="ECO:0000313" key="1">
    <source>
        <dbReference type="EMBL" id="MDC4240049.1"/>
    </source>
</evidence>
<accession>A0A9X3XLY1</accession>
<dbReference type="AlphaFoldDB" id="A0A9X3XLY1"/>
<comment type="caution">
    <text evidence="1">The sequence shown here is derived from an EMBL/GenBank/DDBJ whole genome shotgun (WGS) entry which is preliminary data.</text>
</comment>
<dbReference type="Proteomes" id="UP001141183">
    <property type="component" value="Unassembled WGS sequence"/>
</dbReference>
<protein>
    <submittedName>
        <fullName evidence="1">Uncharacterized protein</fullName>
    </submittedName>
</protein>
<dbReference type="EMBL" id="JAMRYU010000006">
    <property type="protein sequence ID" value="MDC4240049.1"/>
    <property type="molecule type" value="Genomic_DNA"/>
</dbReference>
<name>A0A9X3XLY1_9CLOT</name>
<evidence type="ECO:0000313" key="2">
    <source>
        <dbReference type="Proteomes" id="UP001141183"/>
    </source>
</evidence>
<gene>
    <name evidence="1" type="ORF">NE398_07720</name>
</gene>
<organism evidence="1 2">
    <name type="scientific">Clostridium tertium</name>
    <dbReference type="NCBI Taxonomy" id="1559"/>
    <lineage>
        <taxon>Bacteria</taxon>
        <taxon>Bacillati</taxon>
        <taxon>Bacillota</taxon>
        <taxon>Clostridia</taxon>
        <taxon>Eubacteriales</taxon>
        <taxon>Clostridiaceae</taxon>
        <taxon>Clostridium</taxon>
    </lineage>
</organism>